<dbReference type="AlphaFoldDB" id="A0A833SNH6"/>
<comment type="caution">
    <text evidence="2">The sequence shown here is derived from an EMBL/GenBank/DDBJ whole genome shotgun (WGS) entry which is preliminary data.</text>
</comment>
<organism evidence="2 3">
    <name type="scientific">Frieseomelitta varia</name>
    <dbReference type="NCBI Taxonomy" id="561572"/>
    <lineage>
        <taxon>Eukaryota</taxon>
        <taxon>Metazoa</taxon>
        <taxon>Ecdysozoa</taxon>
        <taxon>Arthropoda</taxon>
        <taxon>Hexapoda</taxon>
        <taxon>Insecta</taxon>
        <taxon>Pterygota</taxon>
        <taxon>Neoptera</taxon>
        <taxon>Endopterygota</taxon>
        <taxon>Hymenoptera</taxon>
        <taxon>Apocrita</taxon>
        <taxon>Aculeata</taxon>
        <taxon>Apoidea</taxon>
        <taxon>Anthophila</taxon>
        <taxon>Apidae</taxon>
        <taxon>Frieseomelitta</taxon>
    </lineage>
</organism>
<proteinExistence type="predicted"/>
<accession>A0A833SNH6</accession>
<reference evidence="2" key="1">
    <citation type="submission" date="2019-11" db="EMBL/GenBank/DDBJ databases">
        <title>The nuclear and mitochondrial genomes of Frieseomelitta varia - a highly eusocial stingless bee (Meliponini) with a permanently sterile worker caste.</title>
        <authorList>
            <person name="Freitas F.C.P."/>
            <person name="Lourenco A.P."/>
            <person name="Nunes F.M.F."/>
            <person name="Paschoal A.R."/>
            <person name="Abreu F.C.P."/>
            <person name="Barbin F.O."/>
            <person name="Bataglia L."/>
            <person name="Cardoso-Junior C.A.M."/>
            <person name="Cervoni M.S."/>
            <person name="Silva S.R."/>
            <person name="Dalarmi F."/>
            <person name="Del Lama M.A."/>
            <person name="Depintor T.S."/>
            <person name="Ferreira K.M."/>
            <person name="Goria P.S."/>
            <person name="Jaskot M.C."/>
            <person name="Lago D.C."/>
            <person name="Luna-Lucena D."/>
            <person name="Moda L.M."/>
            <person name="Nascimento L."/>
            <person name="Pedrino M."/>
            <person name="Rabico F.O."/>
            <person name="Sanches F.C."/>
            <person name="Santos D.E."/>
            <person name="Santos C.G."/>
            <person name="Vieira J."/>
            <person name="Lopes T.F."/>
            <person name="Barchuk A.R."/>
            <person name="Hartfelder K."/>
            <person name="Simoes Z.L.P."/>
            <person name="Bitondi M.M.G."/>
            <person name="Pinheiro D.G."/>
        </authorList>
    </citation>
    <scope>NUCLEOTIDE SEQUENCE</scope>
    <source>
        <strain evidence="2">USP_RPSP 00005682</strain>
        <tissue evidence="2">Whole individual</tissue>
    </source>
</reference>
<dbReference type="Pfam" id="PF06278">
    <property type="entry name" value="CNDH2_N"/>
    <property type="match status" value="1"/>
</dbReference>
<feature type="domain" description="Condensin II complex subunit H2 N-terminal" evidence="1">
    <location>
        <begin position="10"/>
        <end position="66"/>
    </location>
</feature>
<dbReference type="EMBL" id="WNWW01000131">
    <property type="protein sequence ID" value="KAF3430098.1"/>
    <property type="molecule type" value="Genomic_DNA"/>
</dbReference>
<evidence type="ECO:0000313" key="3">
    <source>
        <dbReference type="Proteomes" id="UP000655588"/>
    </source>
</evidence>
<gene>
    <name evidence="2" type="ORF">E2986_11685</name>
</gene>
<dbReference type="InterPro" id="IPR009378">
    <property type="entry name" value="H2_N"/>
</dbReference>
<evidence type="ECO:0000313" key="2">
    <source>
        <dbReference type="EMBL" id="KAF3430098.1"/>
    </source>
</evidence>
<protein>
    <recommendedName>
        <fullName evidence="1">Condensin II complex subunit H2 N-terminal domain-containing protein</fullName>
    </recommendedName>
</protein>
<dbReference type="Proteomes" id="UP000655588">
    <property type="component" value="Unassembled WGS sequence"/>
</dbReference>
<evidence type="ECO:0000259" key="1">
    <source>
        <dbReference type="Pfam" id="PF06278"/>
    </source>
</evidence>
<sequence>MVTIQDISIQLMKPAKDLADWKFPLSQILEEYYALLEEPCNINFGEAALVLQNSTNVYVRRIDRLLNETEVLKQAFSCCEMAKFHQELCVWEKCV</sequence>
<keyword evidence="3" id="KW-1185">Reference proteome</keyword>
<name>A0A833SNH6_9HYME</name>